<dbReference type="Pfam" id="PF02525">
    <property type="entry name" value="Flavodoxin_2"/>
    <property type="match status" value="1"/>
</dbReference>
<feature type="domain" description="Flavodoxin-like fold" evidence="1">
    <location>
        <begin position="1"/>
        <end position="107"/>
    </location>
</feature>
<dbReference type="GO" id="GO:0050446">
    <property type="term" value="F:azobenzene reductase (NADP+) activity"/>
    <property type="evidence" value="ECO:0007669"/>
    <property type="project" value="UniProtKB-EC"/>
</dbReference>
<dbReference type="Gene3D" id="3.40.50.360">
    <property type="match status" value="1"/>
</dbReference>
<dbReference type="InterPro" id="IPR003680">
    <property type="entry name" value="Flavodoxin_fold"/>
</dbReference>
<dbReference type="PANTHER" id="PTHR43741:SF2">
    <property type="entry name" value="FMN-DEPENDENT NADH:QUINONE OXIDOREDUCTASE"/>
    <property type="match status" value="1"/>
</dbReference>
<dbReference type="SUPFAM" id="SSF52218">
    <property type="entry name" value="Flavoproteins"/>
    <property type="match status" value="1"/>
</dbReference>
<dbReference type="AlphaFoldDB" id="A0A3B0Y9K5"/>
<name>A0A3B0Y9K5_9ZZZZ</name>
<organism evidence="2">
    <name type="scientific">hydrothermal vent metagenome</name>
    <dbReference type="NCBI Taxonomy" id="652676"/>
    <lineage>
        <taxon>unclassified sequences</taxon>
        <taxon>metagenomes</taxon>
        <taxon>ecological metagenomes</taxon>
    </lineage>
</organism>
<evidence type="ECO:0000259" key="1">
    <source>
        <dbReference type="Pfam" id="PF02525"/>
    </source>
</evidence>
<proteinExistence type="predicted"/>
<protein>
    <submittedName>
        <fullName evidence="2">FMN-dependent NADH-azoreductase</fullName>
        <ecNumber evidence="2">1.7.1.6</ecNumber>
    </submittedName>
</protein>
<dbReference type="InterPro" id="IPR029039">
    <property type="entry name" value="Flavoprotein-like_sf"/>
</dbReference>
<dbReference type="PANTHER" id="PTHR43741">
    <property type="entry name" value="FMN-DEPENDENT NADH-AZOREDUCTASE 1"/>
    <property type="match status" value="1"/>
</dbReference>
<gene>
    <name evidence="2" type="ORF">MNBD_GAMMA08-3113</name>
</gene>
<feature type="non-terminal residue" evidence="2">
    <location>
        <position position="1"/>
    </location>
</feature>
<keyword evidence="2" id="KW-0560">Oxidoreductase</keyword>
<reference evidence="2" key="1">
    <citation type="submission" date="2018-06" db="EMBL/GenBank/DDBJ databases">
        <authorList>
            <person name="Zhirakovskaya E."/>
        </authorList>
    </citation>
    <scope>NUCLEOTIDE SEQUENCE</scope>
</reference>
<accession>A0A3B0Y9K5</accession>
<dbReference type="InterPro" id="IPR050104">
    <property type="entry name" value="FMN-dep_NADH:Q_OxRdtase_AzoR1"/>
</dbReference>
<evidence type="ECO:0000313" key="2">
    <source>
        <dbReference type="EMBL" id="VAW65026.1"/>
    </source>
</evidence>
<dbReference type="EC" id="1.7.1.6" evidence="2"/>
<sequence length="117" mass="12854">LLIATPMYNFSIPSSLKAWIDQIVRIGKTFSFSPDTGFEGLVKNKRAYVLTATGAVFSNDGMQELDFLSPYLKSLLSFLGFTDIELLTIEGTTTDEPALKQSKEIAQNKITRLGGSL</sequence>
<dbReference type="EMBL" id="UOFH01000304">
    <property type="protein sequence ID" value="VAW65026.1"/>
    <property type="molecule type" value="Genomic_DNA"/>
</dbReference>